<name>A0A172Q0D6_9CAUD</name>
<accession>A0A172Q0D6</accession>
<gene>
    <name evidence="1" type="ORF">ME3_143</name>
</gene>
<protein>
    <submittedName>
        <fullName evidence="1">Uncharacterized protein</fullName>
    </submittedName>
</protein>
<proteinExistence type="predicted"/>
<evidence type="ECO:0000313" key="1">
    <source>
        <dbReference type="EMBL" id="AND75304.1"/>
    </source>
</evidence>
<reference evidence="2" key="1">
    <citation type="submission" date="2016-03" db="EMBL/GenBank/DDBJ databases">
        <title>Characterization of Acinetobacter baumannii phage vB_AbaM_ME3.</title>
        <authorList>
            <person name="Buttimer C.T.H."/>
            <person name="Elbreki M."/>
            <person name="Coffey A."/>
        </authorList>
    </citation>
    <scope>NUCLEOTIDE SEQUENCE [LARGE SCALE GENOMIC DNA]</scope>
</reference>
<organism evidence="1 2">
    <name type="scientific">Acinetobacter phage vB_AbaM_ME3</name>
    <dbReference type="NCBI Taxonomy" id="1837876"/>
    <lineage>
        <taxon>Viruses</taxon>
        <taxon>Duplodnaviria</taxon>
        <taxon>Heunggongvirae</taxon>
        <taxon>Uroviricota</taxon>
        <taxon>Caudoviricetes</taxon>
        <taxon>Metrivirus</taxon>
        <taxon>Metrivirus ME3</taxon>
    </lineage>
</organism>
<evidence type="ECO:0000313" key="2">
    <source>
        <dbReference type="Proteomes" id="UP000225947"/>
    </source>
</evidence>
<sequence>MYLQILENERPSSAVARQLWTDLRNVSASSNAISRLVHNRSSRRWTAAEDAEVVAAFNAAVALAPSGAFNLSTPDERKLIFRNVALKVKRSPRAVEIRLGALGTDLKVRKAPAQNELADLIRSQVTSHFSAE</sequence>
<dbReference type="Proteomes" id="UP000225947">
    <property type="component" value="Segment"/>
</dbReference>
<keyword evidence="2" id="KW-1185">Reference proteome</keyword>
<dbReference type="EMBL" id="KU935715">
    <property type="protein sequence ID" value="AND75304.1"/>
    <property type="molecule type" value="Genomic_DNA"/>
</dbReference>